<reference evidence="2" key="1">
    <citation type="journal article" date="2021" name="Nat. Commun.">
        <title>Genetic determinants of endophytism in the Arabidopsis root mycobiome.</title>
        <authorList>
            <person name="Mesny F."/>
            <person name="Miyauchi S."/>
            <person name="Thiergart T."/>
            <person name="Pickel B."/>
            <person name="Atanasova L."/>
            <person name="Karlsson M."/>
            <person name="Huettel B."/>
            <person name="Barry K.W."/>
            <person name="Haridas S."/>
            <person name="Chen C."/>
            <person name="Bauer D."/>
            <person name="Andreopoulos W."/>
            <person name="Pangilinan J."/>
            <person name="LaButti K."/>
            <person name="Riley R."/>
            <person name="Lipzen A."/>
            <person name="Clum A."/>
            <person name="Drula E."/>
            <person name="Henrissat B."/>
            <person name="Kohler A."/>
            <person name="Grigoriev I.V."/>
            <person name="Martin F.M."/>
            <person name="Hacquard S."/>
        </authorList>
    </citation>
    <scope>NUCLEOTIDE SEQUENCE</scope>
    <source>
        <strain evidence="2">MPI-CAGE-AT-0021</strain>
    </source>
</reference>
<dbReference type="EMBL" id="JAGMUU010000008">
    <property type="protein sequence ID" value="KAH7146821.1"/>
    <property type="molecule type" value="Genomic_DNA"/>
</dbReference>
<evidence type="ECO:0000313" key="3">
    <source>
        <dbReference type="Proteomes" id="UP000717696"/>
    </source>
</evidence>
<sequence length="122" mass="13641">MAFTRGTFDYADATKNFARHTVLLQWVLEQVPLIEAESAGSKTSEARPDRTKRTKQRLTPDEEALGKQSHKRQKLNHQELSPPTGRRSGIAVEAREMQTESHVVQNPDETKGSVGGDQTVRS</sequence>
<organism evidence="2 3">
    <name type="scientific">Dactylonectria estremocensis</name>
    <dbReference type="NCBI Taxonomy" id="1079267"/>
    <lineage>
        <taxon>Eukaryota</taxon>
        <taxon>Fungi</taxon>
        <taxon>Dikarya</taxon>
        <taxon>Ascomycota</taxon>
        <taxon>Pezizomycotina</taxon>
        <taxon>Sordariomycetes</taxon>
        <taxon>Hypocreomycetidae</taxon>
        <taxon>Hypocreales</taxon>
        <taxon>Nectriaceae</taxon>
        <taxon>Dactylonectria</taxon>
    </lineage>
</organism>
<name>A0A9P9J4I1_9HYPO</name>
<dbReference type="AlphaFoldDB" id="A0A9P9J4I1"/>
<evidence type="ECO:0000256" key="1">
    <source>
        <dbReference type="SAM" id="MobiDB-lite"/>
    </source>
</evidence>
<evidence type="ECO:0000313" key="2">
    <source>
        <dbReference type="EMBL" id="KAH7146821.1"/>
    </source>
</evidence>
<dbReference type="OrthoDB" id="5419928at2759"/>
<dbReference type="Proteomes" id="UP000717696">
    <property type="component" value="Unassembled WGS sequence"/>
</dbReference>
<accession>A0A9P9J4I1</accession>
<feature type="region of interest" description="Disordered" evidence="1">
    <location>
        <begin position="35"/>
        <end position="122"/>
    </location>
</feature>
<comment type="caution">
    <text evidence="2">The sequence shown here is derived from an EMBL/GenBank/DDBJ whole genome shotgun (WGS) entry which is preliminary data.</text>
</comment>
<keyword evidence="3" id="KW-1185">Reference proteome</keyword>
<proteinExistence type="predicted"/>
<gene>
    <name evidence="2" type="ORF">B0J13DRAFT_524560</name>
</gene>
<protein>
    <submittedName>
        <fullName evidence="2">Uncharacterized protein</fullName>
    </submittedName>
</protein>